<protein>
    <submittedName>
        <fullName evidence="3">Uncharacterized protein</fullName>
    </submittedName>
</protein>
<feature type="compositionally biased region" description="Low complexity" evidence="1">
    <location>
        <begin position="43"/>
        <end position="54"/>
    </location>
</feature>
<evidence type="ECO:0000256" key="1">
    <source>
        <dbReference type="SAM" id="MobiDB-lite"/>
    </source>
</evidence>
<dbReference type="Proteomes" id="UP000325440">
    <property type="component" value="Unassembled WGS sequence"/>
</dbReference>
<dbReference type="OrthoDB" id="8242881at2759"/>
<evidence type="ECO:0000313" key="3">
    <source>
        <dbReference type="EMBL" id="VVC46223.1"/>
    </source>
</evidence>
<gene>
    <name evidence="3" type="ORF">CINCED_3A022359</name>
</gene>
<accession>A0A5E4NN40</accession>
<organism evidence="3 4">
    <name type="scientific">Cinara cedri</name>
    <dbReference type="NCBI Taxonomy" id="506608"/>
    <lineage>
        <taxon>Eukaryota</taxon>
        <taxon>Metazoa</taxon>
        <taxon>Ecdysozoa</taxon>
        <taxon>Arthropoda</taxon>
        <taxon>Hexapoda</taxon>
        <taxon>Insecta</taxon>
        <taxon>Pterygota</taxon>
        <taxon>Neoptera</taxon>
        <taxon>Paraneoptera</taxon>
        <taxon>Hemiptera</taxon>
        <taxon>Sternorrhyncha</taxon>
        <taxon>Aphidomorpha</taxon>
        <taxon>Aphidoidea</taxon>
        <taxon>Aphididae</taxon>
        <taxon>Lachninae</taxon>
        <taxon>Cinara</taxon>
    </lineage>
</organism>
<evidence type="ECO:0000313" key="4">
    <source>
        <dbReference type="Proteomes" id="UP000325440"/>
    </source>
</evidence>
<feature type="compositionally biased region" description="Low complexity" evidence="1">
    <location>
        <begin position="86"/>
        <end position="117"/>
    </location>
</feature>
<keyword evidence="2" id="KW-1133">Transmembrane helix</keyword>
<proteinExistence type="predicted"/>
<feature type="transmembrane region" description="Helical" evidence="2">
    <location>
        <begin position="356"/>
        <end position="376"/>
    </location>
</feature>
<keyword evidence="4" id="KW-1185">Reference proteome</keyword>
<feature type="region of interest" description="Disordered" evidence="1">
    <location>
        <begin position="1"/>
        <end position="154"/>
    </location>
</feature>
<feature type="transmembrane region" description="Helical" evidence="2">
    <location>
        <begin position="315"/>
        <end position="336"/>
    </location>
</feature>
<keyword evidence="2" id="KW-0472">Membrane</keyword>
<keyword evidence="2" id="KW-0812">Transmembrane</keyword>
<feature type="compositionally biased region" description="Polar residues" evidence="1">
    <location>
        <begin position="135"/>
        <end position="151"/>
    </location>
</feature>
<evidence type="ECO:0000256" key="2">
    <source>
        <dbReference type="SAM" id="Phobius"/>
    </source>
</evidence>
<sequence>MQSAHDTGTNNGKTLQNTETKRGVSPDTSQAFHVIDDNSNDQPLLSSSGLPIILDTTDSNGGNSSDSPPIPAKRTSAPSAQKREGNNSASPNASRSNSTSSSNENSSFEEVNSDSSNGQRSNSTTPPAYDDLGDGTSSNDLAKNDNDSSSDLLIGSDEKTNRFWQKVKYLMAKKKIIMPFTALVTMLSVASTTKPLIELVNMHNGINAFNILGGVVLASLALFGCWALIQSFRTKEHKITERDHSKVLAEVLEKLPNDKLIKYIMIDRSNGTRSYFQLQTLESETDKSFSISGGKIVKGHFISDWLCAVSNRRMAVPVLFTALVFGNITLLLMHAMSSELSYSQIFSPALYTNLHAAMVPTLLALGLMMACIISNIGNTEFKTVLHVHNGKNRDYEEANTTVMQCVENQLTKEDKSRTIPSSKIIQAVAEFQDSAEQIFCIN</sequence>
<feature type="transmembrane region" description="Helical" evidence="2">
    <location>
        <begin position="176"/>
        <end position="197"/>
    </location>
</feature>
<name>A0A5E4NN40_9HEMI</name>
<dbReference type="AlphaFoldDB" id="A0A5E4NN40"/>
<feature type="compositionally biased region" description="Polar residues" evidence="1">
    <location>
        <begin position="1"/>
        <end position="18"/>
    </location>
</feature>
<reference evidence="3 4" key="1">
    <citation type="submission" date="2019-08" db="EMBL/GenBank/DDBJ databases">
        <authorList>
            <person name="Alioto T."/>
            <person name="Alioto T."/>
            <person name="Gomez Garrido J."/>
        </authorList>
    </citation>
    <scope>NUCLEOTIDE SEQUENCE [LARGE SCALE GENOMIC DNA]</scope>
</reference>
<feature type="transmembrane region" description="Helical" evidence="2">
    <location>
        <begin position="209"/>
        <end position="229"/>
    </location>
</feature>
<dbReference type="EMBL" id="CABPRJ010002451">
    <property type="protein sequence ID" value="VVC46223.1"/>
    <property type="molecule type" value="Genomic_DNA"/>
</dbReference>
<feature type="compositionally biased region" description="Polar residues" evidence="1">
    <location>
        <begin position="56"/>
        <end position="67"/>
    </location>
</feature>